<reference evidence="2 3" key="1">
    <citation type="journal article" date="2021" name="Comput. Struct. Biotechnol. J.">
        <title>De novo genome assembly of the potent medicinal plant Rehmannia glutinosa using nanopore technology.</title>
        <authorList>
            <person name="Ma L."/>
            <person name="Dong C."/>
            <person name="Song C."/>
            <person name="Wang X."/>
            <person name="Zheng X."/>
            <person name="Niu Y."/>
            <person name="Chen S."/>
            <person name="Feng W."/>
        </authorList>
    </citation>
    <scope>NUCLEOTIDE SEQUENCE [LARGE SCALE GENOMIC DNA]</scope>
    <source>
        <strain evidence="2">DH-2019</strain>
    </source>
</reference>
<dbReference type="Gene3D" id="3.10.20.90">
    <property type="entry name" value="Phosphatidylinositol 3-kinase Catalytic Subunit, Chain A, domain 1"/>
    <property type="match status" value="1"/>
</dbReference>
<evidence type="ECO:0000313" key="2">
    <source>
        <dbReference type="EMBL" id="KAK6118368.1"/>
    </source>
</evidence>
<gene>
    <name evidence="2" type="ORF">DH2020_047939</name>
</gene>
<feature type="region of interest" description="Disordered" evidence="1">
    <location>
        <begin position="238"/>
        <end position="269"/>
    </location>
</feature>
<feature type="region of interest" description="Disordered" evidence="1">
    <location>
        <begin position="557"/>
        <end position="585"/>
    </location>
</feature>
<feature type="region of interest" description="Disordered" evidence="1">
    <location>
        <begin position="174"/>
        <end position="198"/>
    </location>
</feature>
<dbReference type="PANTHER" id="PTHR15204:SF0">
    <property type="entry name" value="LARGE PROLINE-RICH PROTEIN BAG6"/>
    <property type="match status" value="1"/>
</dbReference>
<feature type="compositionally biased region" description="Polar residues" evidence="1">
    <location>
        <begin position="657"/>
        <end position="666"/>
    </location>
</feature>
<proteinExistence type="predicted"/>
<dbReference type="Proteomes" id="UP001318860">
    <property type="component" value="Unassembled WGS sequence"/>
</dbReference>
<feature type="region of interest" description="Disordered" evidence="1">
    <location>
        <begin position="690"/>
        <end position="735"/>
    </location>
</feature>
<feature type="region of interest" description="Disordered" evidence="1">
    <location>
        <begin position="462"/>
        <end position="518"/>
    </location>
</feature>
<organism evidence="2 3">
    <name type="scientific">Rehmannia glutinosa</name>
    <name type="common">Chinese foxglove</name>
    <dbReference type="NCBI Taxonomy" id="99300"/>
    <lineage>
        <taxon>Eukaryota</taxon>
        <taxon>Viridiplantae</taxon>
        <taxon>Streptophyta</taxon>
        <taxon>Embryophyta</taxon>
        <taxon>Tracheophyta</taxon>
        <taxon>Spermatophyta</taxon>
        <taxon>Magnoliopsida</taxon>
        <taxon>eudicotyledons</taxon>
        <taxon>Gunneridae</taxon>
        <taxon>Pentapetalae</taxon>
        <taxon>asterids</taxon>
        <taxon>lamiids</taxon>
        <taxon>Lamiales</taxon>
        <taxon>Orobanchaceae</taxon>
        <taxon>Rehmannieae</taxon>
        <taxon>Rehmannia</taxon>
    </lineage>
</organism>
<dbReference type="InterPro" id="IPR029071">
    <property type="entry name" value="Ubiquitin-like_domsf"/>
</dbReference>
<feature type="region of interest" description="Disordered" evidence="1">
    <location>
        <begin position="637"/>
        <end position="666"/>
    </location>
</feature>
<evidence type="ECO:0000313" key="3">
    <source>
        <dbReference type="Proteomes" id="UP001318860"/>
    </source>
</evidence>
<feature type="compositionally biased region" description="Low complexity" evidence="1">
    <location>
        <begin position="486"/>
        <end position="501"/>
    </location>
</feature>
<name>A0ABR0U7D1_REHGL</name>
<comment type="caution">
    <text evidence="2">The sequence shown here is derived from an EMBL/GenBank/DDBJ whole genome shotgun (WGS) entry which is preliminary data.</text>
</comment>
<sequence length="769" mass="80907">MKEVRKEKGTQKDHVSFILFLSDTLYLRAWFHLLDIVMASTILNKMGSNGGEHLNITGNNAAGCSEATVEIKIKTLDSQTFTLRVDKCTGVMVFLNWRQGFNWCNLELAENIFALVAFYVLRTEGNSKAGKVPVPELKEQIASLTGVLSEQQRLICRDVEDGHTLHLVVRQPVAPSPELSDHPATDPISSTGHNSGNRVGPGVMVGTFNISDQGDGAFPDLNRIVSAVLNSFGVTRSGSGGEGIDLNQPPLERLSTAPGLSGTRNSSRLPSDQAASVAIPVESLQPPIIPDSLTTLMQYLSHLRQEFVANAGGQSSNARNVGISGSDGQELEAAVHSSEPRGLLTPESLAEVMSSARQLLVEQATGTTGISFKCDGSIERSRIQSNAIRSGALFQNLGALLLELGRAIMTLRMGQTPTDALVNAGPSVFVSSTGPNPIMVQPLPFQPGASFGSVPVGTVQHGSGLAGGSAGSLLPRREPTSSQPLGQVSTVSSNSGNSGVQDAAALDPNSRREPQVRAIPLRTMVAAVPASVGRSDSSRGSIGILYPVLARVQHISSGNSNGTRASQTSGQNHDSNGNTEQPIPDSATLQQNFAVAGENGNGSLPSEALNGQGFSAHIRGGLEQLLSTIFPGEHVLGNAASPGSGSVPSHSEAAQDIGTSQESASAVSDEGILLSNILRQIMPVISENVGAESNAPTSNEGANLDETQADDNLDRSSSRHRRGHQSQPSSKRPRNKLHVVVAWSFRGSKNEDIHASCFGSLLVGEMMRV</sequence>
<keyword evidence="3" id="KW-1185">Reference proteome</keyword>
<dbReference type="SUPFAM" id="SSF54236">
    <property type="entry name" value="Ubiquitin-like"/>
    <property type="match status" value="1"/>
</dbReference>
<evidence type="ECO:0000256" key="1">
    <source>
        <dbReference type="SAM" id="MobiDB-lite"/>
    </source>
</evidence>
<accession>A0ABR0U7D1</accession>
<evidence type="ECO:0008006" key="4">
    <source>
        <dbReference type="Google" id="ProtNLM"/>
    </source>
</evidence>
<feature type="compositionally biased region" description="Polar residues" evidence="1">
    <location>
        <begin position="187"/>
        <end position="197"/>
    </location>
</feature>
<dbReference type="PANTHER" id="PTHR15204">
    <property type="entry name" value="LARGE PROLINE-RICH PROTEIN BAG6"/>
    <property type="match status" value="1"/>
</dbReference>
<protein>
    <recommendedName>
        <fullName evidence="4">Ubiquitin-like domain-containing protein</fullName>
    </recommendedName>
</protein>
<dbReference type="EMBL" id="JABTTQ020003342">
    <property type="protein sequence ID" value="KAK6118368.1"/>
    <property type="molecule type" value="Genomic_DNA"/>
</dbReference>